<dbReference type="EMBL" id="VSRR010000341">
    <property type="protein sequence ID" value="MPC14286.1"/>
    <property type="molecule type" value="Genomic_DNA"/>
</dbReference>
<evidence type="ECO:0000313" key="1">
    <source>
        <dbReference type="EMBL" id="MPC14286.1"/>
    </source>
</evidence>
<name>A0A5B7D1B9_PORTR</name>
<dbReference type="AlphaFoldDB" id="A0A5B7D1B9"/>
<proteinExistence type="predicted"/>
<gene>
    <name evidence="1" type="ORF">E2C01_007049</name>
</gene>
<protein>
    <submittedName>
        <fullName evidence="1">Uncharacterized protein</fullName>
    </submittedName>
</protein>
<comment type="caution">
    <text evidence="1">The sequence shown here is derived from an EMBL/GenBank/DDBJ whole genome shotgun (WGS) entry which is preliminary data.</text>
</comment>
<accession>A0A5B7D1B9</accession>
<sequence length="61" mass="6965">MRKVTRGTMRPTQTAVYPRDAAQDILNLPMVRVNWCHSTMETLPPLGHKPTLHLCFLSSFV</sequence>
<dbReference type="Proteomes" id="UP000324222">
    <property type="component" value="Unassembled WGS sequence"/>
</dbReference>
<organism evidence="1 2">
    <name type="scientific">Portunus trituberculatus</name>
    <name type="common">Swimming crab</name>
    <name type="synonym">Neptunus trituberculatus</name>
    <dbReference type="NCBI Taxonomy" id="210409"/>
    <lineage>
        <taxon>Eukaryota</taxon>
        <taxon>Metazoa</taxon>
        <taxon>Ecdysozoa</taxon>
        <taxon>Arthropoda</taxon>
        <taxon>Crustacea</taxon>
        <taxon>Multicrustacea</taxon>
        <taxon>Malacostraca</taxon>
        <taxon>Eumalacostraca</taxon>
        <taxon>Eucarida</taxon>
        <taxon>Decapoda</taxon>
        <taxon>Pleocyemata</taxon>
        <taxon>Brachyura</taxon>
        <taxon>Eubrachyura</taxon>
        <taxon>Portunoidea</taxon>
        <taxon>Portunidae</taxon>
        <taxon>Portuninae</taxon>
        <taxon>Portunus</taxon>
    </lineage>
</organism>
<keyword evidence="2" id="KW-1185">Reference proteome</keyword>
<evidence type="ECO:0000313" key="2">
    <source>
        <dbReference type="Proteomes" id="UP000324222"/>
    </source>
</evidence>
<reference evidence="1 2" key="1">
    <citation type="submission" date="2019-05" db="EMBL/GenBank/DDBJ databases">
        <title>Another draft genome of Portunus trituberculatus and its Hox gene families provides insights of decapod evolution.</title>
        <authorList>
            <person name="Jeong J.-H."/>
            <person name="Song I."/>
            <person name="Kim S."/>
            <person name="Choi T."/>
            <person name="Kim D."/>
            <person name="Ryu S."/>
            <person name="Kim W."/>
        </authorList>
    </citation>
    <scope>NUCLEOTIDE SEQUENCE [LARGE SCALE GENOMIC DNA]</scope>
    <source>
        <tissue evidence="1">Muscle</tissue>
    </source>
</reference>